<dbReference type="EMBL" id="LT629772">
    <property type="protein sequence ID" value="SDT01428.1"/>
    <property type="molecule type" value="Genomic_DNA"/>
</dbReference>
<evidence type="ECO:0000256" key="1">
    <source>
        <dbReference type="SAM" id="MobiDB-lite"/>
    </source>
</evidence>
<dbReference type="GO" id="GO:0015833">
    <property type="term" value="P:peptide transport"/>
    <property type="evidence" value="ECO:0007669"/>
    <property type="project" value="TreeGrafter"/>
</dbReference>
<dbReference type="Gene3D" id="3.40.190.10">
    <property type="entry name" value="Periplasmic binding protein-like II"/>
    <property type="match status" value="1"/>
</dbReference>
<dbReference type="AlphaFoldDB" id="A0A1H1WW20"/>
<feature type="signal peptide" evidence="2">
    <location>
        <begin position="1"/>
        <end position="37"/>
    </location>
</feature>
<feature type="compositionally biased region" description="Gly residues" evidence="1">
    <location>
        <begin position="45"/>
        <end position="57"/>
    </location>
</feature>
<name>A0A1H1WW20_9ACTN</name>
<evidence type="ECO:0000313" key="5">
    <source>
        <dbReference type="Proteomes" id="UP000199103"/>
    </source>
</evidence>
<feature type="domain" description="Solute-binding protein family 5" evidence="3">
    <location>
        <begin position="119"/>
        <end position="532"/>
    </location>
</feature>
<protein>
    <submittedName>
        <fullName evidence="4">ABC-type transport system, substrate-binding protein</fullName>
    </submittedName>
</protein>
<organism evidence="4 5">
    <name type="scientific">Microlunatus soli</name>
    <dbReference type="NCBI Taxonomy" id="630515"/>
    <lineage>
        <taxon>Bacteria</taxon>
        <taxon>Bacillati</taxon>
        <taxon>Actinomycetota</taxon>
        <taxon>Actinomycetes</taxon>
        <taxon>Propionibacteriales</taxon>
        <taxon>Propionibacteriaceae</taxon>
        <taxon>Microlunatus</taxon>
    </lineage>
</organism>
<evidence type="ECO:0000256" key="2">
    <source>
        <dbReference type="SAM" id="SignalP"/>
    </source>
</evidence>
<dbReference type="STRING" id="630515.SAMN04489812_3835"/>
<keyword evidence="2" id="KW-0732">Signal</keyword>
<dbReference type="GO" id="GO:1904680">
    <property type="term" value="F:peptide transmembrane transporter activity"/>
    <property type="evidence" value="ECO:0007669"/>
    <property type="project" value="TreeGrafter"/>
</dbReference>
<sequence>MWAIRRCRVGSSQGFVRVRSVLALVVSMVLVTVLAQACSADNPGAGSGQSGGAGSAGGAVRDAKPAGNPDQTAFRLGAHNWASSISNNPYAATPTPYLGFTILGLGIISASPRPGANPYYPEMAESWKLDKHAVTFKLRDPAKWQDGKPFTSKDVVTSLLIAGLNYNSVWAGITSVETPDEHTVTVKLQDWVVPENALEKLLKVSMVSDAQFGQFVPSDGFDSQLRSYWKLYNILKPTAQSIDKAANSAAGKKIAAASGKLVKFSPKTLIGSGPYTIKSANVSGVLYEKWSGFWDAKKISAPYFQIYPMSTATEFGAVLGGSIDQQTDSAFNNQQADRLNKSGVAHYGVIPTPVQQMSLILNFSHYPFNLLEVRQAIAHVIDRKDLSKRDMGGGTLVQSPPVEYPDGINYQHAKDYITKKQFAKLNPYEHDEKKAASLLTKAGFTKKNGKWFTPKGEQFKFTLAEPAGQSQYEQDGLIIAGYLKKFGIDVEVQNVESGTWGVKAQGGDFDATQDFMDWGQARTPMADFAAGFGQATSPSWNYPISHSGKGPCKCGIGIGPEADVPGIGTVNIAAELNREVQQEPPETWAKYTWAWAQWVNRELPIIGLYDNAFHTIYGTSRYTKFPPQSEKWMWTVLTGGNEQIIWMQEGYLQLK</sequence>
<feature type="region of interest" description="Disordered" evidence="1">
    <location>
        <begin position="44"/>
        <end position="69"/>
    </location>
</feature>
<accession>A0A1H1WW20</accession>
<dbReference type="SUPFAM" id="SSF53850">
    <property type="entry name" value="Periplasmic binding protein-like II"/>
    <property type="match status" value="1"/>
</dbReference>
<proteinExistence type="predicted"/>
<dbReference type="Gene3D" id="3.10.105.10">
    <property type="entry name" value="Dipeptide-binding Protein, Domain 3"/>
    <property type="match status" value="1"/>
</dbReference>
<reference evidence="4 5" key="1">
    <citation type="submission" date="2016-10" db="EMBL/GenBank/DDBJ databases">
        <authorList>
            <person name="de Groot N.N."/>
        </authorList>
    </citation>
    <scope>NUCLEOTIDE SEQUENCE [LARGE SCALE GENOMIC DNA]</scope>
    <source>
        <strain evidence="4 5">DSM 21800</strain>
    </source>
</reference>
<dbReference type="InterPro" id="IPR000914">
    <property type="entry name" value="SBP_5_dom"/>
</dbReference>
<dbReference type="Pfam" id="PF00496">
    <property type="entry name" value="SBP_bac_5"/>
    <property type="match status" value="1"/>
</dbReference>
<feature type="chain" id="PRO_5009264865" evidence="2">
    <location>
        <begin position="38"/>
        <end position="655"/>
    </location>
</feature>
<keyword evidence="5" id="KW-1185">Reference proteome</keyword>
<evidence type="ECO:0000259" key="3">
    <source>
        <dbReference type="Pfam" id="PF00496"/>
    </source>
</evidence>
<evidence type="ECO:0000313" key="4">
    <source>
        <dbReference type="EMBL" id="SDT01428.1"/>
    </source>
</evidence>
<dbReference type="PANTHER" id="PTHR30290">
    <property type="entry name" value="PERIPLASMIC BINDING COMPONENT OF ABC TRANSPORTER"/>
    <property type="match status" value="1"/>
</dbReference>
<gene>
    <name evidence="4" type="ORF">SAMN04489812_3835</name>
</gene>
<dbReference type="InterPro" id="IPR039424">
    <property type="entry name" value="SBP_5"/>
</dbReference>
<dbReference type="Proteomes" id="UP000199103">
    <property type="component" value="Chromosome I"/>
</dbReference>